<organism evidence="6 7">
    <name type="scientific">Parablautia intestinalis</name>
    <dbReference type="NCBI Taxonomy" id="2320100"/>
    <lineage>
        <taxon>Bacteria</taxon>
        <taxon>Bacillati</taxon>
        <taxon>Bacillota</taxon>
        <taxon>Clostridia</taxon>
        <taxon>Lachnospirales</taxon>
        <taxon>Lachnospiraceae</taxon>
        <taxon>Parablautia</taxon>
    </lineage>
</organism>
<feature type="domain" description="ABC transporter" evidence="5">
    <location>
        <begin position="5"/>
        <end position="217"/>
    </location>
</feature>
<evidence type="ECO:0000256" key="3">
    <source>
        <dbReference type="ARBA" id="ARBA00022741"/>
    </source>
</evidence>
<keyword evidence="4 6" id="KW-0067">ATP-binding</keyword>
<evidence type="ECO:0000256" key="2">
    <source>
        <dbReference type="ARBA" id="ARBA00022448"/>
    </source>
</evidence>
<dbReference type="Proteomes" id="UP000280696">
    <property type="component" value="Unassembled WGS sequence"/>
</dbReference>
<dbReference type="GO" id="GO:0005524">
    <property type="term" value="F:ATP binding"/>
    <property type="evidence" value="ECO:0007669"/>
    <property type="project" value="UniProtKB-KW"/>
</dbReference>
<dbReference type="InterPro" id="IPR027417">
    <property type="entry name" value="P-loop_NTPase"/>
</dbReference>
<dbReference type="PANTHER" id="PTHR42711:SF5">
    <property type="entry name" value="ABC TRANSPORTER ATP-BINDING PROTEIN NATA"/>
    <property type="match status" value="1"/>
</dbReference>
<dbReference type="GO" id="GO:0016887">
    <property type="term" value="F:ATP hydrolysis activity"/>
    <property type="evidence" value="ECO:0007669"/>
    <property type="project" value="InterPro"/>
</dbReference>
<proteinExistence type="inferred from homology"/>
<dbReference type="Pfam" id="PF00005">
    <property type="entry name" value="ABC_tran"/>
    <property type="match status" value="1"/>
</dbReference>
<dbReference type="InterPro" id="IPR050763">
    <property type="entry name" value="ABC_transporter_ATP-binding"/>
</dbReference>
<dbReference type="InterPro" id="IPR003439">
    <property type="entry name" value="ABC_transporter-like_ATP-bd"/>
</dbReference>
<name>A0A3A9AN41_9FIRM</name>
<accession>A0A3A9AN41</accession>
<dbReference type="Gene3D" id="3.40.50.300">
    <property type="entry name" value="P-loop containing nucleotide triphosphate hydrolases"/>
    <property type="match status" value="1"/>
</dbReference>
<dbReference type="CDD" id="cd03230">
    <property type="entry name" value="ABC_DR_subfamily_A"/>
    <property type="match status" value="1"/>
</dbReference>
<dbReference type="EMBL" id="RAYQ01000005">
    <property type="protein sequence ID" value="RKI92444.1"/>
    <property type="molecule type" value="Genomic_DNA"/>
</dbReference>
<keyword evidence="2" id="KW-0813">Transport</keyword>
<evidence type="ECO:0000259" key="5">
    <source>
        <dbReference type="PROSITE" id="PS50893"/>
    </source>
</evidence>
<dbReference type="RefSeq" id="WP_120468230.1">
    <property type="nucleotide sequence ID" value="NZ_RAYQ01000005.1"/>
</dbReference>
<dbReference type="AlphaFoldDB" id="A0A3A9AN41"/>
<evidence type="ECO:0000313" key="6">
    <source>
        <dbReference type="EMBL" id="RKI92444.1"/>
    </source>
</evidence>
<comment type="caution">
    <text evidence="6">The sequence shown here is derived from an EMBL/GenBank/DDBJ whole genome shotgun (WGS) entry which is preliminary data.</text>
</comment>
<dbReference type="PROSITE" id="PS50893">
    <property type="entry name" value="ABC_TRANSPORTER_2"/>
    <property type="match status" value="1"/>
</dbReference>
<dbReference type="InterPro" id="IPR003593">
    <property type="entry name" value="AAA+_ATPase"/>
</dbReference>
<dbReference type="SMART" id="SM00382">
    <property type="entry name" value="AAA"/>
    <property type="match status" value="1"/>
</dbReference>
<sequence>MNEAINISSLTKSYGTHTVLKGLDFCVRQGEIFALLGINGAGKTTSLECIEGLRNYDSGSITINGIMGIQLQSASLPKYMKALEAVKLFAKWNKTSPDRAALEALGIYELAKKSYYQLSTGQKRRLHLALALTRNPDILFLDEPTAGLDVEGQISLHEQIRQLKAIGKTIILASHDMAEVEKLCDRIAILSGGKIAFIGTVEQLGEAMGKHYNITIQTENGAERYELENIGDSLLSLLMQYRAKGETVTDIQIDRGSLEQHFIKIAKGD</sequence>
<reference evidence="6 7" key="1">
    <citation type="submission" date="2018-09" db="EMBL/GenBank/DDBJ databases">
        <title>Murine metabolic-syndrome-specific gut microbial biobank.</title>
        <authorList>
            <person name="Liu C."/>
        </authorList>
    </citation>
    <scope>NUCLEOTIDE SEQUENCE [LARGE SCALE GENOMIC DNA]</scope>
    <source>
        <strain evidence="6 7">0.1xD8-82</strain>
    </source>
</reference>
<gene>
    <name evidence="6" type="ORF">D7V94_07180</name>
</gene>
<evidence type="ECO:0000256" key="4">
    <source>
        <dbReference type="ARBA" id="ARBA00022840"/>
    </source>
</evidence>
<dbReference type="OrthoDB" id="9804819at2"/>
<dbReference type="SUPFAM" id="SSF52540">
    <property type="entry name" value="P-loop containing nucleoside triphosphate hydrolases"/>
    <property type="match status" value="1"/>
</dbReference>
<dbReference type="PANTHER" id="PTHR42711">
    <property type="entry name" value="ABC TRANSPORTER ATP-BINDING PROTEIN"/>
    <property type="match status" value="1"/>
</dbReference>
<keyword evidence="7" id="KW-1185">Reference proteome</keyword>
<comment type="similarity">
    <text evidence="1">Belongs to the ABC transporter superfamily.</text>
</comment>
<evidence type="ECO:0000256" key="1">
    <source>
        <dbReference type="ARBA" id="ARBA00005417"/>
    </source>
</evidence>
<protein>
    <submittedName>
        <fullName evidence="6">ABC transporter ATP-binding protein</fullName>
    </submittedName>
</protein>
<evidence type="ECO:0000313" key="7">
    <source>
        <dbReference type="Proteomes" id="UP000280696"/>
    </source>
</evidence>
<keyword evidence="3" id="KW-0547">Nucleotide-binding</keyword>